<feature type="domain" description="Fatty acid desaturase" evidence="2">
    <location>
        <begin position="12"/>
        <end position="115"/>
    </location>
</feature>
<dbReference type="EMBL" id="GIIL01008105">
    <property type="protein sequence ID" value="NOV51831.1"/>
    <property type="molecule type" value="Transcribed_RNA"/>
</dbReference>
<feature type="transmembrane region" description="Helical" evidence="1">
    <location>
        <begin position="15"/>
        <end position="35"/>
    </location>
</feature>
<dbReference type="PANTHER" id="PTHR16740:SF1">
    <property type="entry name" value="CYTOCHROME B5-RELATED PROTEIN-RELATED"/>
    <property type="match status" value="1"/>
</dbReference>
<reference evidence="3" key="1">
    <citation type="submission" date="2020-03" db="EMBL/GenBank/DDBJ databases">
        <title>Transcriptomic Profiling of the Digestive Tract of the Rat Flea, Xenopsylla cheopis, Following Blood Feeding and Infection with Yersinia pestis.</title>
        <authorList>
            <person name="Bland D.M."/>
            <person name="Martens C.A."/>
            <person name="Virtaneva K."/>
            <person name="Kanakabandi K."/>
            <person name="Long D."/>
            <person name="Rosenke R."/>
            <person name="Saturday G.A."/>
            <person name="Hoyt F.H."/>
            <person name="Bruno D.P."/>
            <person name="Ribeiro J.M.C."/>
            <person name="Hinnebusch J."/>
        </authorList>
    </citation>
    <scope>NUCLEOTIDE SEQUENCE</scope>
</reference>
<dbReference type="PANTHER" id="PTHR16740">
    <property type="entry name" value="CYTOCHROME B5-RELATED PROTEIN-RELATED"/>
    <property type="match status" value="1"/>
</dbReference>
<keyword evidence="1" id="KW-1133">Transmembrane helix</keyword>
<evidence type="ECO:0000259" key="2">
    <source>
        <dbReference type="Pfam" id="PF00487"/>
    </source>
</evidence>
<proteinExistence type="predicted"/>
<organism evidence="3">
    <name type="scientific">Xenopsylla cheopis</name>
    <name type="common">Oriental rat flea</name>
    <name type="synonym">Pulex cheopis</name>
    <dbReference type="NCBI Taxonomy" id="163159"/>
    <lineage>
        <taxon>Eukaryota</taxon>
        <taxon>Metazoa</taxon>
        <taxon>Ecdysozoa</taxon>
        <taxon>Arthropoda</taxon>
        <taxon>Hexapoda</taxon>
        <taxon>Insecta</taxon>
        <taxon>Pterygota</taxon>
        <taxon>Neoptera</taxon>
        <taxon>Endopterygota</taxon>
        <taxon>Siphonaptera</taxon>
        <taxon>Pulicidae</taxon>
        <taxon>Xenopsyllinae</taxon>
        <taxon>Xenopsylla</taxon>
    </lineage>
</organism>
<dbReference type="Pfam" id="PF00487">
    <property type="entry name" value="FA_desaturase"/>
    <property type="match status" value="1"/>
</dbReference>
<keyword evidence="1" id="KW-0472">Membrane</keyword>
<keyword evidence="1" id="KW-0812">Transmembrane</keyword>
<sequence length="150" mass="17399">MVLTSNLPIVPTLKLWFSIIIIASLCFGAIGFNSAHHHPKIYHHGDAYREDLDFGKFQLDAVMDRDEITGSLFLVLTSFGDHGLHHLFPTLDHSLLPYLYPVFEEVCEQFHIKLRFTTQWELVKGQFRQLLRTIPNLIPPDQMYFKSNSE</sequence>
<evidence type="ECO:0000256" key="1">
    <source>
        <dbReference type="SAM" id="Phobius"/>
    </source>
</evidence>
<evidence type="ECO:0000313" key="3">
    <source>
        <dbReference type="EMBL" id="NOV51831.1"/>
    </source>
</evidence>
<dbReference type="AlphaFoldDB" id="A0A6M2E365"/>
<accession>A0A6M2E365</accession>
<name>A0A6M2E365_XENCH</name>
<dbReference type="InterPro" id="IPR005804">
    <property type="entry name" value="FA_desaturase_dom"/>
</dbReference>
<dbReference type="InterPro" id="IPR053100">
    <property type="entry name" value="Cytochrome_b5-related"/>
</dbReference>
<protein>
    <submittedName>
        <fullName evidence="3">Putative secreted protein</fullName>
    </submittedName>
</protein>
<dbReference type="GO" id="GO:0006629">
    <property type="term" value="P:lipid metabolic process"/>
    <property type="evidence" value="ECO:0007669"/>
    <property type="project" value="InterPro"/>
</dbReference>